<dbReference type="Pfam" id="PF01638">
    <property type="entry name" value="HxlR"/>
    <property type="match status" value="1"/>
</dbReference>
<keyword evidence="1" id="KW-0805">Transcription regulation</keyword>
<dbReference type="PANTHER" id="PTHR33204">
    <property type="entry name" value="TRANSCRIPTIONAL REGULATOR, MARR FAMILY"/>
    <property type="match status" value="1"/>
</dbReference>
<name>A0ABV4NXP7_9GAMM</name>
<dbReference type="InterPro" id="IPR036390">
    <property type="entry name" value="WH_DNA-bd_sf"/>
</dbReference>
<feature type="domain" description="HTH hxlR-type" evidence="4">
    <location>
        <begin position="24"/>
        <end position="121"/>
    </location>
</feature>
<proteinExistence type="predicted"/>
<dbReference type="Proteomes" id="UP001569428">
    <property type="component" value="Unassembled WGS sequence"/>
</dbReference>
<dbReference type="PANTHER" id="PTHR33204:SF18">
    <property type="entry name" value="TRANSCRIPTIONAL REGULATORY PROTEIN"/>
    <property type="match status" value="1"/>
</dbReference>
<dbReference type="EMBL" id="JBGMEK010000013">
    <property type="protein sequence ID" value="MFA0810886.1"/>
    <property type="molecule type" value="Genomic_DNA"/>
</dbReference>
<dbReference type="Gene3D" id="1.10.10.10">
    <property type="entry name" value="Winged helix-like DNA-binding domain superfamily/Winged helix DNA-binding domain"/>
    <property type="match status" value="1"/>
</dbReference>
<dbReference type="SUPFAM" id="SSF46785">
    <property type="entry name" value="Winged helix' DNA-binding domain"/>
    <property type="match status" value="1"/>
</dbReference>
<protein>
    <submittedName>
        <fullName evidence="5">Winged helix-turn-helix transcriptional regulator</fullName>
    </submittedName>
</protein>
<dbReference type="PROSITE" id="PS51118">
    <property type="entry name" value="HTH_HXLR"/>
    <property type="match status" value="1"/>
</dbReference>
<evidence type="ECO:0000256" key="1">
    <source>
        <dbReference type="ARBA" id="ARBA00023015"/>
    </source>
</evidence>
<dbReference type="InterPro" id="IPR002577">
    <property type="entry name" value="HTH_HxlR"/>
</dbReference>
<reference evidence="5 6" key="1">
    <citation type="submission" date="2024-08" db="EMBL/GenBank/DDBJ databases">
        <authorList>
            <person name="Ishaq N."/>
        </authorList>
    </citation>
    <scope>NUCLEOTIDE SEQUENCE [LARGE SCALE GENOMIC DNA]</scope>
    <source>
        <strain evidence="5 6">DSM 18651</strain>
    </source>
</reference>
<keyword evidence="2" id="KW-0238">DNA-binding</keyword>
<keyword evidence="6" id="KW-1185">Reference proteome</keyword>
<gene>
    <name evidence="5" type="ORF">ACCI49_08120</name>
</gene>
<organism evidence="5 6">
    <name type="scientific">Microbulbifer epialgicus</name>
    <dbReference type="NCBI Taxonomy" id="393907"/>
    <lineage>
        <taxon>Bacteria</taxon>
        <taxon>Pseudomonadati</taxon>
        <taxon>Pseudomonadota</taxon>
        <taxon>Gammaproteobacteria</taxon>
        <taxon>Cellvibrionales</taxon>
        <taxon>Microbulbiferaceae</taxon>
        <taxon>Microbulbifer</taxon>
    </lineage>
</organism>
<comment type="caution">
    <text evidence="5">The sequence shown here is derived from an EMBL/GenBank/DDBJ whole genome shotgun (WGS) entry which is preliminary data.</text>
</comment>
<dbReference type="RefSeq" id="WP_371838457.1">
    <property type="nucleotide sequence ID" value="NZ_JBGMEK010000013.1"/>
</dbReference>
<dbReference type="InterPro" id="IPR036388">
    <property type="entry name" value="WH-like_DNA-bd_sf"/>
</dbReference>
<evidence type="ECO:0000256" key="2">
    <source>
        <dbReference type="ARBA" id="ARBA00023125"/>
    </source>
</evidence>
<evidence type="ECO:0000313" key="6">
    <source>
        <dbReference type="Proteomes" id="UP001569428"/>
    </source>
</evidence>
<evidence type="ECO:0000259" key="4">
    <source>
        <dbReference type="PROSITE" id="PS51118"/>
    </source>
</evidence>
<keyword evidence="3" id="KW-0804">Transcription</keyword>
<accession>A0ABV4NXP7</accession>
<evidence type="ECO:0000256" key="3">
    <source>
        <dbReference type="ARBA" id="ARBA00023163"/>
    </source>
</evidence>
<sequence>MPEVSRSYSEAPYMSRKRFDDLDCSLACALNEVGDWWSLLIIKQAMLGTRRFVDFQRNLGIAKNILVNRLSRLVDNEVLVRFDAGEHGTRYEYRLTEKGRDLFTVVIALRQWNLRWNGNKDGMYLVDKNGGEPISEVAVQNAQGQKLSIRDVLFVDASGQPLDQAG</sequence>
<evidence type="ECO:0000313" key="5">
    <source>
        <dbReference type="EMBL" id="MFA0810886.1"/>
    </source>
</evidence>